<dbReference type="GO" id="GO:0005549">
    <property type="term" value="F:odorant binding"/>
    <property type="evidence" value="ECO:0007669"/>
    <property type="project" value="InterPro"/>
</dbReference>
<dbReference type="Gene3D" id="1.10.238.20">
    <property type="entry name" value="Pheromone/general odorant binding protein domain"/>
    <property type="match status" value="1"/>
</dbReference>
<name>A0A2A3EEQ2_APICC</name>
<proteinExistence type="predicted"/>
<protein>
    <submittedName>
        <fullName evidence="1">Odorant binding protein</fullName>
    </submittedName>
</protein>
<sequence length="136" mass="15616">MNRKLIRIIHICIKTNIFTLEELQIGLRAVLPVCRLETGIDQQKEDNFRNGIVDVEDEKVQLFSECLIRKFNGYDDDGNLNEVVVREIATIYLNENEVNKLVAECTVITDANIHLKSSKLMKCFGKYTTLKEILNG</sequence>
<dbReference type="Pfam" id="PF01395">
    <property type="entry name" value="PBP_GOBP"/>
    <property type="match status" value="1"/>
</dbReference>
<dbReference type="InterPro" id="IPR006170">
    <property type="entry name" value="PBP/GOBP"/>
</dbReference>
<accession>A0A2A3EEQ2</accession>
<reference evidence="1 2" key="1">
    <citation type="submission" date="2014-07" db="EMBL/GenBank/DDBJ databases">
        <title>Genomic and transcriptomic analysis on Apis cerana provide comprehensive insights into honey bee biology.</title>
        <authorList>
            <person name="Diao Q."/>
            <person name="Sun L."/>
            <person name="Zheng H."/>
            <person name="Zheng H."/>
            <person name="Xu S."/>
            <person name="Wang S."/>
            <person name="Zeng Z."/>
            <person name="Hu F."/>
            <person name="Su S."/>
            <person name="Wu J."/>
        </authorList>
    </citation>
    <scope>NUCLEOTIDE SEQUENCE [LARGE SCALE GENOMIC DNA]</scope>
    <source>
        <tissue evidence="1">Pupae without intestine</tissue>
    </source>
</reference>
<dbReference type="OrthoDB" id="7604848at2759"/>
<dbReference type="SMART" id="SM00708">
    <property type="entry name" value="PhBP"/>
    <property type="match status" value="1"/>
</dbReference>
<dbReference type="CDD" id="cd23992">
    <property type="entry name" value="PBP_GOBP"/>
    <property type="match status" value="1"/>
</dbReference>
<keyword evidence="2" id="KW-1185">Reference proteome</keyword>
<organism evidence="1 2">
    <name type="scientific">Apis cerana cerana</name>
    <name type="common">Oriental honeybee</name>
    <dbReference type="NCBI Taxonomy" id="94128"/>
    <lineage>
        <taxon>Eukaryota</taxon>
        <taxon>Metazoa</taxon>
        <taxon>Ecdysozoa</taxon>
        <taxon>Arthropoda</taxon>
        <taxon>Hexapoda</taxon>
        <taxon>Insecta</taxon>
        <taxon>Pterygota</taxon>
        <taxon>Neoptera</taxon>
        <taxon>Endopterygota</taxon>
        <taxon>Hymenoptera</taxon>
        <taxon>Apocrita</taxon>
        <taxon>Aculeata</taxon>
        <taxon>Apoidea</taxon>
        <taxon>Anthophila</taxon>
        <taxon>Apidae</taxon>
        <taxon>Apis</taxon>
    </lineage>
</organism>
<dbReference type="InterPro" id="IPR036728">
    <property type="entry name" value="PBP_GOBP_sf"/>
</dbReference>
<dbReference type="Proteomes" id="UP000242457">
    <property type="component" value="Unassembled WGS sequence"/>
</dbReference>
<dbReference type="AlphaFoldDB" id="A0A2A3EEQ2"/>
<dbReference type="SUPFAM" id="SSF47565">
    <property type="entry name" value="Insect pheromone/odorant-binding proteins"/>
    <property type="match status" value="1"/>
</dbReference>
<dbReference type="EMBL" id="KZ288266">
    <property type="protein sequence ID" value="PBC30235.1"/>
    <property type="molecule type" value="Genomic_DNA"/>
</dbReference>
<gene>
    <name evidence="1" type="ORF">APICC_01037</name>
</gene>
<evidence type="ECO:0000313" key="1">
    <source>
        <dbReference type="EMBL" id="PBC30235.1"/>
    </source>
</evidence>
<evidence type="ECO:0000313" key="2">
    <source>
        <dbReference type="Proteomes" id="UP000242457"/>
    </source>
</evidence>